<reference evidence="2" key="1">
    <citation type="submission" date="2023-05" db="EMBL/GenBank/DDBJ databases">
        <title>Nepenthes gracilis genome sequencing.</title>
        <authorList>
            <person name="Fukushima K."/>
        </authorList>
    </citation>
    <scope>NUCLEOTIDE SEQUENCE</scope>
    <source>
        <strain evidence="2">SING2019-196</strain>
    </source>
</reference>
<keyword evidence="1" id="KW-1133">Transmembrane helix</keyword>
<dbReference type="AlphaFoldDB" id="A0AAD3Y3E8"/>
<proteinExistence type="predicted"/>
<evidence type="ECO:0000313" key="2">
    <source>
        <dbReference type="EMBL" id="GMH25904.1"/>
    </source>
</evidence>
<accession>A0AAD3Y3E8</accession>
<name>A0AAD3Y3E8_NEPGR</name>
<feature type="transmembrane region" description="Helical" evidence="1">
    <location>
        <begin position="92"/>
        <end position="111"/>
    </location>
</feature>
<evidence type="ECO:0000256" key="1">
    <source>
        <dbReference type="SAM" id="Phobius"/>
    </source>
</evidence>
<evidence type="ECO:0000313" key="3">
    <source>
        <dbReference type="Proteomes" id="UP001279734"/>
    </source>
</evidence>
<keyword evidence="3" id="KW-1185">Reference proteome</keyword>
<comment type="caution">
    <text evidence="2">The sequence shown here is derived from an EMBL/GenBank/DDBJ whole genome shotgun (WGS) entry which is preliminary data.</text>
</comment>
<organism evidence="2 3">
    <name type="scientific">Nepenthes gracilis</name>
    <name type="common">Slender pitcher plant</name>
    <dbReference type="NCBI Taxonomy" id="150966"/>
    <lineage>
        <taxon>Eukaryota</taxon>
        <taxon>Viridiplantae</taxon>
        <taxon>Streptophyta</taxon>
        <taxon>Embryophyta</taxon>
        <taxon>Tracheophyta</taxon>
        <taxon>Spermatophyta</taxon>
        <taxon>Magnoliopsida</taxon>
        <taxon>eudicotyledons</taxon>
        <taxon>Gunneridae</taxon>
        <taxon>Pentapetalae</taxon>
        <taxon>Caryophyllales</taxon>
        <taxon>Nepenthaceae</taxon>
        <taxon>Nepenthes</taxon>
    </lineage>
</organism>
<dbReference type="Proteomes" id="UP001279734">
    <property type="component" value="Unassembled WGS sequence"/>
</dbReference>
<keyword evidence="1" id="KW-0812">Transmembrane</keyword>
<protein>
    <submittedName>
        <fullName evidence="2">Uncharacterized protein</fullName>
    </submittedName>
</protein>
<keyword evidence="1" id="KW-0472">Membrane</keyword>
<sequence>MLLSGVPLQPLGCWKLIQTVTRLLYVVAGVTWFPAVAGFWMKPVLLNHVVLPWFLSLAVDGLCCPCFHCPARGGGLKGGMAVMSFDYNAVGCSWMMVLALGLNGAVLMSLICCPVVACRCRCAVDGSCGPGPDALFLWLLKIIA</sequence>
<dbReference type="EMBL" id="BSYO01000030">
    <property type="protein sequence ID" value="GMH25904.1"/>
    <property type="molecule type" value="Genomic_DNA"/>
</dbReference>
<feature type="transmembrane region" description="Helical" evidence="1">
    <location>
        <begin position="23"/>
        <end position="41"/>
    </location>
</feature>
<gene>
    <name evidence="2" type="ORF">Nepgr_027747</name>
</gene>